<dbReference type="EMBL" id="JAHHHN010000079">
    <property type="protein sequence ID" value="MBW4566380.1"/>
    <property type="molecule type" value="Genomic_DNA"/>
</dbReference>
<protein>
    <submittedName>
        <fullName evidence="1">Uncharacterized protein</fullName>
    </submittedName>
</protein>
<name>A0A951Q600_9NOST</name>
<sequence>MMSFARGKEVGVKNCRYDKANGRGGSAVLGSPQVEQLPWQKAEAKRFLDNFTFRYILRFFCATLLS</sequence>
<evidence type="ECO:0000313" key="1">
    <source>
        <dbReference type="EMBL" id="MBW4566380.1"/>
    </source>
</evidence>
<accession>A0A951Q600</accession>
<organism evidence="1 2">
    <name type="scientific">Mojavia pulchra JT2-VF2</name>
    <dbReference type="NCBI Taxonomy" id="287848"/>
    <lineage>
        <taxon>Bacteria</taxon>
        <taxon>Bacillati</taxon>
        <taxon>Cyanobacteriota</taxon>
        <taxon>Cyanophyceae</taxon>
        <taxon>Nostocales</taxon>
        <taxon>Nostocaceae</taxon>
    </lineage>
</organism>
<reference evidence="1" key="2">
    <citation type="journal article" date="2022" name="Microbiol. Resour. Announc.">
        <title>Metagenome Sequencing to Explore Phylogenomics of Terrestrial Cyanobacteria.</title>
        <authorList>
            <person name="Ward R.D."/>
            <person name="Stajich J.E."/>
            <person name="Johansen J.R."/>
            <person name="Huntemann M."/>
            <person name="Clum A."/>
            <person name="Foster B."/>
            <person name="Foster B."/>
            <person name="Roux S."/>
            <person name="Palaniappan K."/>
            <person name="Varghese N."/>
            <person name="Mukherjee S."/>
            <person name="Reddy T.B.K."/>
            <person name="Daum C."/>
            <person name="Copeland A."/>
            <person name="Chen I.A."/>
            <person name="Ivanova N.N."/>
            <person name="Kyrpides N.C."/>
            <person name="Shapiro N."/>
            <person name="Eloe-Fadrosh E.A."/>
            <person name="Pietrasiak N."/>
        </authorList>
    </citation>
    <scope>NUCLEOTIDE SEQUENCE</scope>
    <source>
        <strain evidence="1">JT2-VF2</strain>
    </source>
</reference>
<proteinExistence type="predicted"/>
<evidence type="ECO:0000313" key="2">
    <source>
        <dbReference type="Proteomes" id="UP000715781"/>
    </source>
</evidence>
<comment type="caution">
    <text evidence="1">The sequence shown here is derived from an EMBL/GenBank/DDBJ whole genome shotgun (WGS) entry which is preliminary data.</text>
</comment>
<dbReference type="Proteomes" id="UP000715781">
    <property type="component" value="Unassembled WGS sequence"/>
</dbReference>
<reference evidence="1" key="1">
    <citation type="submission" date="2021-05" db="EMBL/GenBank/DDBJ databases">
        <authorList>
            <person name="Pietrasiak N."/>
            <person name="Ward R."/>
            <person name="Stajich J.E."/>
            <person name="Kurbessoian T."/>
        </authorList>
    </citation>
    <scope>NUCLEOTIDE SEQUENCE</scope>
    <source>
        <strain evidence="1">JT2-VF2</strain>
    </source>
</reference>
<dbReference type="AlphaFoldDB" id="A0A951Q600"/>
<gene>
    <name evidence="1" type="ORF">KME32_36080</name>
</gene>